<gene>
    <name evidence="1" type="ORF">LEP1GSC133_0415</name>
</gene>
<proteinExistence type="predicted"/>
<evidence type="ECO:0000313" key="1">
    <source>
        <dbReference type="EMBL" id="EMO61776.1"/>
    </source>
</evidence>
<name>M6W2T9_LEPBO</name>
<accession>M6W2T9</accession>
<organism evidence="1 2">
    <name type="scientific">Leptospira borgpetersenii serovar Pomona str. 200901868</name>
    <dbReference type="NCBI Taxonomy" id="1192866"/>
    <lineage>
        <taxon>Bacteria</taxon>
        <taxon>Pseudomonadati</taxon>
        <taxon>Spirochaetota</taxon>
        <taxon>Spirochaetia</taxon>
        <taxon>Leptospirales</taxon>
        <taxon>Leptospiraceae</taxon>
        <taxon>Leptospira</taxon>
    </lineage>
</organism>
<protein>
    <submittedName>
        <fullName evidence="1">Uncharacterized protein</fullName>
    </submittedName>
</protein>
<sequence length="55" mass="6448">MFYEISILLNLVLILHVINKIGAESNNSIQILFLKSQLSAYKRKRKNFIQNLLKD</sequence>
<dbReference type="STRING" id="1192866.LEP1GSC133_0415"/>
<dbReference type="AlphaFoldDB" id="M6W2T9"/>
<dbReference type="EMBL" id="AKWF02000093">
    <property type="protein sequence ID" value="EMO61776.1"/>
    <property type="molecule type" value="Genomic_DNA"/>
</dbReference>
<evidence type="ECO:0000313" key="2">
    <source>
        <dbReference type="Proteomes" id="UP000012159"/>
    </source>
</evidence>
<dbReference type="Proteomes" id="UP000012159">
    <property type="component" value="Unassembled WGS sequence"/>
</dbReference>
<reference evidence="1 2" key="1">
    <citation type="submission" date="2013-01" db="EMBL/GenBank/DDBJ databases">
        <authorList>
            <person name="Harkins D.M."/>
            <person name="Durkin A.S."/>
            <person name="Brinkac L.M."/>
            <person name="Haft D.H."/>
            <person name="Selengut J.D."/>
            <person name="Sanka R."/>
            <person name="DePew J."/>
            <person name="Purushe J."/>
            <person name="Picardeau M."/>
            <person name="Werts C."/>
            <person name="Goarant C."/>
            <person name="Vinetz J.M."/>
            <person name="Sutton G.G."/>
            <person name="Nierman W.C."/>
            <person name="Fouts D.E."/>
        </authorList>
    </citation>
    <scope>NUCLEOTIDE SEQUENCE [LARGE SCALE GENOMIC DNA]</scope>
    <source>
        <strain evidence="1 2">200901868</strain>
    </source>
</reference>
<comment type="caution">
    <text evidence="1">The sequence shown here is derived from an EMBL/GenBank/DDBJ whole genome shotgun (WGS) entry which is preliminary data.</text>
</comment>